<proteinExistence type="predicted"/>
<sequence length="55" mass="6467">GNYTAAFNAVIKELKNIPVFTYNKYRITYELYYPAETLLTCAVVYVDFVPKRRPK</sequence>
<evidence type="ECO:0000313" key="1">
    <source>
        <dbReference type="EMBL" id="CAB0008065.1"/>
    </source>
</evidence>
<gene>
    <name evidence="1" type="ORF">NTEN_LOCUS13311</name>
</gene>
<dbReference type="AlphaFoldDB" id="A0A6H5GUE3"/>
<organism evidence="1 2">
    <name type="scientific">Nesidiocoris tenuis</name>
    <dbReference type="NCBI Taxonomy" id="355587"/>
    <lineage>
        <taxon>Eukaryota</taxon>
        <taxon>Metazoa</taxon>
        <taxon>Ecdysozoa</taxon>
        <taxon>Arthropoda</taxon>
        <taxon>Hexapoda</taxon>
        <taxon>Insecta</taxon>
        <taxon>Pterygota</taxon>
        <taxon>Neoptera</taxon>
        <taxon>Paraneoptera</taxon>
        <taxon>Hemiptera</taxon>
        <taxon>Heteroptera</taxon>
        <taxon>Panheteroptera</taxon>
        <taxon>Cimicomorpha</taxon>
        <taxon>Miridae</taxon>
        <taxon>Dicyphina</taxon>
        <taxon>Nesidiocoris</taxon>
    </lineage>
</organism>
<feature type="non-terminal residue" evidence="1">
    <location>
        <position position="1"/>
    </location>
</feature>
<evidence type="ECO:0000313" key="2">
    <source>
        <dbReference type="Proteomes" id="UP000479000"/>
    </source>
</evidence>
<dbReference type="Proteomes" id="UP000479000">
    <property type="component" value="Unassembled WGS sequence"/>
</dbReference>
<name>A0A6H5GUE3_9HEMI</name>
<reference evidence="1 2" key="1">
    <citation type="submission" date="2020-02" db="EMBL/GenBank/DDBJ databases">
        <authorList>
            <person name="Ferguson B K."/>
        </authorList>
    </citation>
    <scope>NUCLEOTIDE SEQUENCE [LARGE SCALE GENOMIC DNA]</scope>
</reference>
<dbReference type="EMBL" id="CADCXU010020068">
    <property type="protein sequence ID" value="CAB0008065.1"/>
    <property type="molecule type" value="Genomic_DNA"/>
</dbReference>
<keyword evidence="2" id="KW-1185">Reference proteome</keyword>
<accession>A0A6H5GUE3</accession>
<protein>
    <submittedName>
        <fullName evidence="1">Uncharacterized protein</fullName>
    </submittedName>
</protein>